<dbReference type="GO" id="GO:0004540">
    <property type="term" value="F:RNA nuclease activity"/>
    <property type="evidence" value="ECO:0007669"/>
    <property type="project" value="InterPro"/>
</dbReference>
<dbReference type="GO" id="GO:0016787">
    <property type="term" value="F:hydrolase activity"/>
    <property type="evidence" value="ECO:0007669"/>
    <property type="project" value="UniProtKB-KW"/>
</dbReference>
<evidence type="ECO:0000256" key="6">
    <source>
        <dbReference type="ARBA" id="ARBA00024207"/>
    </source>
</evidence>
<keyword evidence="1" id="KW-0597">Phosphoprotein</keyword>
<keyword evidence="2" id="KW-1277">Toxin-antitoxin system</keyword>
<keyword evidence="3" id="KW-0540">Nuclease</keyword>
<protein>
    <submittedName>
        <fullName evidence="7">DUF86 domain-containing protein</fullName>
    </submittedName>
</protein>
<dbReference type="KEGG" id="rhf:EUB48_21135"/>
<evidence type="ECO:0000313" key="8">
    <source>
        <dbReference type="Proteomes" id="UP000316798"/>
    </source>
</evidence>
<comment type="similarity">
    <text evidence="6">Belongs to the HepT RNase toxin family.</text>
</comment>
<evidence type="ECO:0000256" key="2">
    <source>
        <dbReference type="ARBA" id="ARBA00022649"/>
    </source>
</evidence>
<keyword evidence="8" id="KW-1185">Reference proteome</keyword>
<organism evidence="7 8">
    <name type="scientific">Rhodoferax sediminis</name>
    <dbReference type="NCBI Taxonomy" id="2509614"/>
    <lineage>
        <taxon>Bacteria</taxon>
        <taxon>Pseudomonadati</taxon>
        <taxon>Pseudomonadota</taxon>
        <taxon>Betaproteobacteria</taxon>
        <taxon>Burkholderiales</taxon>
        <taxon>Comamonadaceae</taxon>
        <taxon>Rhodoferax</taxon>
    </lineage>
</organism>
<evidence type="ECO:0000256" key="3">
    <source>
        <dbReference type="ARBA" id="ARBA00022722"/>
    </source>
</evidence>
<keyword evidence="5" id="KW-0378">Hydrolase</keyword>
<sequence length="137" mass="15235">MFVKTLVYHALGTLMPYPSEDPPRFLGRLLLIDRCSISGLRFFPLREGGIHSISGNRILCLAVEKLFINLGEAAYRVGDERAKSMPEIPWRRMTGLRNILAHGYEQVAPEVLFKTVTADLPALETALSQRVDAIGPA</sequence>
<evidence type="ECO:0000256" key="5">
    <source>
        <dbReference type="ARBA" id="ARBA00022801"/>
    </source>
</evidence>
<evidence type="ECO:0000256" key="1">
    <source>
        <dbReference type="ARBA" id="ARBA00022553"/>
    </source>
</evidence>
<evidence type="ECO:0000256" key="4">
    <source>
        <dbReference type="ARBA" id="ARBA00022741"/>
    </source>
</evidence>
<keyword evidence="4" id="KW-0547">Nucleotide-binding</keyword>
<accession>A0A515DGL6</accession>
<dbReference type="PANTHER" id="PTHR34139">
    <property type="entry name" value="UPF0331 PROTEIN MJ0127"/>
    <property type="match status" value="1"/>
</dbReference>
<dbReference type="InterPro" id="IPR051813">
    <property type="entry name" value="HepT_RNase_toxin"/>
</dbReference>
<evidence type="ECO:0000313" key="7">
    <source>
        <dbReference type="EMBL" id="QDL39550.1"/>
    </source>
</evidence>
<dbReference type="EMBL" id="CP035503">
    <property type="protein sequence ID" value="QDL39550.1"/>
    <property type="molecule type" value="Genomic_DNA"/>
</dbReference>
<name>A0A515DGL6_9BURK</name>
<dbReference type="Pfam" id="PF01934">
    <property type="entry name" value="HepT-like"/>
    <property type="match status" value="1"/>
</dbReference>
<gene>
    <name evidence="7" type="ORF">EUB48_21135</name>
</gene>
<proteinExistence type="inferred from homology"/>
<dbReference type="Gene3D" id="1.20.120.580">
    <property type="entry name" value="bsu32300-like"/>
    <property type="match status" value="1"/>
</dbReference>
<dbReference type="GO" id="GO:0110001">
    <property type="term" value="C:toxin-antitoxin complex"/>
    <property type="evidence" value="ECO:0007669"/>
    <property type="project" value="InterPro"/>
</dbReference>
<dbReference type="InterPro" id="IPR037038">
    <property type="entry name" value="HepT-like_sf"/>
</dbReference>
<dbReference type="AlphaFoldDB" id="A0A515DGL6"/>
<reference evidence="7 8" key="1">
    <citation type="submission" date="2019-01" db="EMBL/GenBank/DDBJ databases">
        <title>Genomic insights into a novel species Rhodoferax sp.</title>
        <authorList>
            <person name="Jin L."/>
        </authorList>
    </citation>
    <scope>NUCLEOTIDE SEQUENCE [LARGE SCALE GENOMIC DNA]</scope>
    <source>
        <strain evidence="7 8">CHu59-6-5</strain>
    </source>
</reference>
<dbReference type="InterPro" id="IPR008201">
    <property type="entry name" value="HepT-like"/>
</dbReference>
<dbReference type="Proteomes" id="UP000316798">
    <property type="component" value="Chromosome"/>
</dbReference>
<dbReference type="GO" id="GO:0000166">
    <property type="term" value="F:nucleotide binding"/>
    <property type="evidence" value="ECO:0007669"/>
    <property type="project" value="UniProtKB-KW"/>
</dbReference>
<dbReference type="PANTHER" id="PTHR34139:SF1">
    <property type="entry name" value="RNASE MJ1380-RELATED"/>
    <property type="match status" value="1"/>
</dbReference>